<dbReference type="PANTHER" id="PTHR33835:SF1">
    <property type="entry name" value="METALLO-BETA-LACTAMASE DOMAIN-CONTAINING PROTEIN"/>
    <property type="match status" value="1"/>
</dbReference>
<dbReference type="Proteomes" id="UP001172101">
    <property type="component" value="Unassembled WGS sequence"/>
</dbReference>
<organism evidence="1 2">
    <name type="scientific">Lasiosphaeria miniovina</name>
    <dbReference type="NCBI Taxonomy" id="1954250"/>
    <lineage>
        <taxon>Eukaryota</taxon>
        <taxon>Fungi</taxon>
        <taxon>Dikarya</taxon>
        <taxon>Ascomycota</taxon>
        <taxon>Pezizomycotina</taxon>
        <taxon>Sordariomycetes</taxon>
        <taxon>Sordariomycetidae</taxon>
        <taxon>Sordariales</taxon>
        <taxon>Lasiosphaeriaceae</taxon>
        <taxon>Lasiosphaeria</taxon>
    </lineage>
</organism>
<gene>
    <name evidence="1" type="ORF">B0T26DRAFT_731786</name>
</gene>
<keyword evidence="2" id="KW-1185">Reference proteome</keyword>
<dbReference type="PANTHER" id="PTHR33835">
    <property type="entry name" value="YALI0C07656P"/>
    <property type="match status" value="1"/>
</dbReference>
<accession>A0AA39ZTS7</accession>
<dbReference type="EMBL" id="JAUIRO010000008">
    <property type="protein sequence ID" value="KAK0703532.1"/>
    <property type="molecule type" value="Genomic_DNA"/>
</dbReference>
<sequence length="392" mass="43377">MARLIKFPVASAFNNIKTHSNKSPQRFLHNSRTLKLTSRTHNPPHHRSPPLTASFFPLSASSRMAALAIGAIILVGASIVKATKKSRNAELRNTESALTRSTSTTTTLVGNTQDIKMAEKQIPKNADDVISIRNVTESGNVVTLSVPFLRFGSIPIGGRATIVRLTSGALAVFSPVDLTPKVEAKLAEMGGNVKYLIAPDIEHHIFLSKWANAYPQAILIGPEGLPEKREKMTEDYIGHEPFGVVFKASTKAETTISEEFDLDFSYEFVDAHATKELAFLYKPEKVLIEADLIFNLPAIEQYENVLPADKPKPGVLARFFMRVQSTEGEAKGMKRLIWHAISRGNRTGFNESIARINAWDFDTIVPCHGETIKGNGKEVFQKVFDWHINGKK</sequence>
<dbReference type="RefSeq" id="XP_060290391.1">
    <property type="nucleotide sequence ID" value="XM_060443070.1"/>
</dbReference>
<dbReference type="GeneID" id="85326340"/>
<dbReference type="Pfam" id="PF14234">
    <property type="entry name" value="DUF4336"/>
    <property type="match status" value="1"/>
</dbReference>
<evidence type="ECO:0000313" key="1">
    <source>
        <dbReference type="EMBL" id="KAK0703532.1"/>
    </source>
</evidence>
<name>A0AA39ZTS7_9PEZI</name>
<reference evidence="1" key="1">
    <citation type="submission" date="2023-06" db="EMBL/GenBank/DDBJ databases">
        <title>Genome-scale phylogeny and comparative genomics of the fungal order Sordariales.</title>
        <authorList>
            <consortium name="Lawrence Berkeley National Laboratory"/>
            <person name="Hensen N."/>
            <person name="Bonometti L."/>
            <person name="Westerberg I."/>
            <person name="Brannstrom I.O."/>
            <person name="Guillou S."/>
            <person name="Cros-Aarteil S."/>
            <person name="Calhoun S."/>
            <person name="Haridas S."/>
            <person name="Kuo A."/>
            <person name="Mondo S."/>
            <person name="Pangilinan J."/>
            <person name="Riley R."/>
            <person name="LaButti K."/>
            <person name="Andreopoulos B."/>
            <person name="Lipzen A."/>
            <person name="Chen C."/>
            <person name="Yanf M."/>
            <person name="Daum C."/>
            <person name="Ng V."/>
            <person name="Clum A."/>
            <person name="Steindorff A."/>
            <person name="Ohm R."/>
            <person name="Martin F."/>
            <person name="Silar P."/>
            <person name="Natvig D."/>
            <person name="Lalanne C."/>
            <person name="Gautier V."/>
            <person name="Ament-velasquez S.L."/>
            <person name="Kruys A."/>
            <person name="Hutchinson M.I."/>
            <person name="Powell A.J."/>
            <person name="Barry K."/>
            <person name="Miller A.N."/>
            <person name="Grigoriev I.V."/>
            <person name="Debuchy R."/>
            <person name="Gladieux P."/>
            <person name="Thoren M.H."/>
            <person name="Johannesson H."/>
        </authorList>
    </citation>
    <scope>NUCLEOTIDE SEQUENCE</scope>
    <source>
        <strain evidence="1">SMH2392-1A</strain>
    </source>
</reference>
<dbReference type="SUPFAM" id="SSF56281">
    <property type="entry name" value="Metallo-hydrolase/oxidoreductase"/>
    <property type="match status" value="1"/>
</dbReference>
<dbReference type="AlphaFoldDB" id="A0AA39ZTS7"/>
<dbReference type="InterPro" id="IPR025638">
    <property type="entry name" value="DUF4336"/>
</dbReference>
<comment type="caution">
    <text evidence="1">The sequence shown here is derived from an EMBL/GenBank/DDBJ whole genome shotgun (WGS) entry which is preliminary data.</text>
</comment>
<evidence type="ECO:0000313" key="2">
    <source>
        <dbReference type="Proteomes" id="UP001172101"/>
    </source>
</evidence>
<proteinExistence type="predicted"/>
<dbReference type="InterPro" id="IPR036866">
    <property type="entry name" value="RibonucZ/Hydroxyglut_hydro"/>
</dbReference>
<protein>
    <recommendedName>
        <fullName evidence="3">DUF4336 domain-containing protein</fullName>
    </recommendedName>
</protein>
<evidence type="ECO:0008006" key="3">
    <source>
        <dbReference type="Google" id="ProtNLM"/>
    </source>
</evidence>